<dbReference type="RefSeq" id="XP_022287825.1">
    <property type="nucleotide sequence ID" value="XM_022432117.1"/>
</dbReference>
<feature type="compositionally biased region" description="Basic and acidic residues" evidence="11">
    <location>
        <begin position="386"/>
        <end position="415"/>
    </location>
</feature>
<keyword evidence="4" id="KW-0808">Transferase</keyword>
<evidence type="ECO:0000256" key="8">
    <source>
        <dbReference type="ARBA" id="ARBA00047899"/>
    </source>
</evidence>
<dbReference type="EC" id="2.7.11.1" evidence="2"/>
<feature type="region of interest" description="Disordered" evidence="11">
    <location>
        <begin position="280"/>
        <end position="305"/>
    </location>
</feature>
<dbReference type="OrthoDB" id="248923at2759"/>
<dbReference type="AlphaFoldDB" id="A0A8B8A9J3"/>
<comment type="similarity">
    <text evidence="1">Belongs to the protein kinase superfamily. NEK Ser/Thr protein kinase family. NIMA subfamily.</text>
</comment>
<organism evidence="13 14">
    <name type="scientific">Crassostrea virginica</name>
    <name type="common">Eastern oyster</name>
    <dbReference type="NCBI Taxonomy" id="6565"/>
    <lineage>
        <taxon>Eukaryota</taxon>
        <taxon>Metazoa</taxon>
        <taxon>Spiralia</taxon>
        <taxon>Lophotrochozoa</taxon>
        <taxon>Mollusca</taxon>
        <taxon>Bivalvia</taxon>
        <taxon>Autobranchia</taxon>
        <taxon>Pteriomorphia</taxon>
        <taxon>Ostreida</taxon>
        <taxon>Ostreoidea</taxon>
        <taxon>Ostreidae</taxon>
        <taxon>Crassostrea</taxon>
    </lineage>
</organism>
<feature type="compositionally biased region" description="Basic and acidic residues" evidence="11">
    <location>
        <begin position="337"/>
        <end position="358"/>
    </location>
</feature>
<dbReference type="InterPro" id="IPR008271">
    <property type="entry name" value="Ser/Thr_kinase_AS"/>
</dbReference>
<dbReference type="CDD" id="cd08215">
    <property type="entry name" value="STKc_Nek"/>
    <property type="match status" value="1"/>
</dbReference>
<gene>
    <name evidence="14" type="primary">LOC111100350</name>
</gene>
<dbReference type="GeneID" id="111100350"/>
<protein>
    <recommendedName>
        <fullName evidence="2">non-specific serine/threonine protein kinase</fullName>
        <ecNumber evidence="2">2.7.11.1</ecNumber>
    </recommendedName>
</protein>
<dbReference type="Gene3D" id="1.10.510.10">
    <property type="entry name" value="Transferase(Phosphotransferase) domain 1"/>
    <property type="match status" value="1"/>
</dbReference>
<dbReference type="Proteomes" id="UP000694844">
    <property type="component" value="Chromosome 6"/>
</dbReference>
<dbReference type="SUPFAM" id="SSF56112">
    <property type="entry name" value="Protein kinase-like (PK-like)"/>
    <property type="match status" value="1"/>
</dbReference>
<accession>A0A8B8A9J3</accession>
<feature type="domain" description="Protein kinase" evidence="12">
    <location>
        <begin position="5"/>
        <end position="263"/>
    </location>
</feature>
<evidence type="ECO:0000256" key="6">
    <source>
        <dbReference type="ARBA" id="ARBA00022777"/>
    </source>
</evidence>
<comment type="catalytic activity">
    <reaction evidence="8">
        <text>L-threonyl-[protein] + ATP = O-phospho-L-threonyl-[protein] + ADP + H(+)</text>
        <dbReference type="Rhea" id="RHEA:46608"/>
        <dbReference type="Rhea" id="RHEA-COMP:11060"/>
        <dbReference type="Rhea" id="RHEA-COMP:11605"/>
        <dbReference type="ChEBI" id="CHEBI:15378"/>
        <dbReference type="ChEBI" id="CHEBI:30013"/>
        <dbReference type="ChEBI" id="CHEBI:30616"/>
        <dbReference type="ChEBI" id="CHEBI:61977"/>
        <dbReference type="ChEBI" id="CHEBI:456216"/>
        <dbReference type="EC" id="2.7.11.1"/>
    </reaction>
</comment>
<dbReference type="InterPro" id="IPR051131">
    <property type="entry name" value="NEK_Ser/Thr_kinase_NIMA"/>
</dbReference>
<name>A0A8B8A9J3_CRAVI</name>
<keyword evidence="3" id="KW-0723">Serine/threonine-protein kinase</keyword>
<dbReference type="Pfam" id="PF00069">
    <property type="entry name" value="Pkinase"/>
    <property type="match status" value="1"/>
</dbReference>
<dbReference type="KEGG" id="cvn:111100350"/>
<evidence type="ECO:0000256" key="7">
    <source>
        <dbReference type="ARBA" id="ARBA00022840"/>
    </source>
</evidence>
<sequence>MADNFELLAILGTGTFGDAWVARSKKHDKKCVVKVINILRLSERELDQALTEVSVLGRMNHVNIVQYLDAYVHNGTLNIAMEYADGGDLHKKICDQKGVFFTKEVVMGWFVQICKALQYIHRQNILHRDLKSQNIFLTSKSIIKVGDFGIARILKDGSDLAVTTIGTPFYLSPEICQKRPYNHKSDMWALGCVLYEMCCLCVPFDGDSLQELILKILHEQYKAIPRFFGSTVSLLVKKLLDKTPEERPSADSILSMASILPFTPRGDSKILLKERRYSLPNITPRPQRDGKERKKSLVPSDKENIDPSFAGKTYLVRNPKFKQLCSTPNVSLIVAKQRKEDPTKLRTESKNEIEENPRSRLFSGVQNKPLAVNNASNMPKTQRGNEIYRDSNDKNPSDSGITKKECLGQKVQKQEPRRKRNSLQSVSKPPSGRRSSLDPKPQSSSKEDGMKRVNNSPNQGLKKMDGIRKLAQDRDGNGDLLSYAPKKSRLRSIEQETLGSRPAPIGSDYLTDSKVLPSRSHVLSSPGCDDDHFQFDADNDVFLDQNAKNACDRQSVDNAAPVEHTSYDRIMRRSSSYDCVFVNKPEIQSNENINRAKSAGSISTKRSSKEGRGYKIVSSKLPAGQLKSETYAVQEDLQLSVDPLNTVYNCLCHCIQDKSQGQGLLYTSIVKALGQGEADRCIDKMSQCILERAHYQDMRLIIPPQKHSLLPVMLIYILLIKCCK</sequence>
<evidence type="ECO:0000256" key="2">
    <source>
        <dbReference type="ARBA" id="ARBA00012513"/>
    </source>
</evidence>
<dbReference type="SMART" id="SM00220">
    <property type="entry name" value="S_TKc"/>
    <property type="match status" value="1"/>
</dbReference>
<evidence type="ECO:0000256" key="5">
    <source>
        <dbReference type="ARBA" id="ARBA00022741"/>
    </source>
</evidence>
<evidence type="ECO:0000313" key="14">
    <source>
        <dbReference type="RefSeq" id="XP_022287825.1"/>
    </source>
</evidence>
<dbReference type="FunFam" id="3.30.200.20:FF:000097">
    <property type="entry name" value="Probable serine/threonine-protein kinase nek1"/>
    <property type="match status" value="1"/>
</dbReference>
<dbReference type="InterPro" id="IPR011009">
    <property type="entry name" value="Kinase-like_dom_sf"/>
</dbReference>
<evidence type="ECO:0000256" key="3">
    <source>
        <dbReference type="ARBA" id="ARBA00022527"/>
    </source>
</evidence>
<evidence type="ECO:0000313" key="13">
    <source>
        <dbReference type="Proteomes" id="UP000694844"/>
    </source>
</evidence>
<feature type="compositionally biased region" description="Polar residues" evidence="11">
    <location>
        <begin position="373"/>
        <end position="384"/>
    </location>
</feature>
<dbReference type="InterPro" id="IPR017441">
    <property type="entry name" value="Protein_kinase_ATP_BS"/>
</dbReference>
<reference evidence="14" key="1">
    <citation type="submission" date="2025-08" db="UniProtKB">
        <authorList>
            <consortium name="RefSeq"/>
        </authorList>
    </citation>
    <scope>IDENTIFICATION</scope>
    <source>
        <tissue evidence="14">Whole sample</tissue>
    </source>
</reference>
<dbReference type="PANTHER" id="PTHR44899">
    <property type="entry name" value="CAMK FAMILY PROTEIN KINASE"/>
    <property type="match status" value="1"/>
</dbReference>
<dbReference type="GO" id="GO:0005524">
    <property type="term" value="F:ATP binding"/>
    <property type="evidence" value="ECO:0007669"/>
    <property type="project" value="UniProtKB-UniRule"/>
</dbReference>
<dbReference type="GO" id="GO:0004674">
    <property type="term" value="F:protein serine/threonine kinase activity"/>
    <property type="evidence" value="ECO:0007669"/>
    <property type="project" value="UniProtKB-KW"/>
</dbReference>
<keyword evidence="5 10" id="KW-0547">Nucleotide-binding</keyword>
<keyword evidence="13" id="KW-1185">Reference proteome</keyword>
<feature type="region of interest" description="Disordered" evidence="11">
    <location>
        <begin position="337"/>
        <end position="464"/>
    </location>
</feature>
<dbReference type="PROSITE" id="PS00108">
    <property type="entry name" value="PROTEIN_KINASE_ST"/>
    <property type="match status" value="1"/>
</dbReference>
<evidence type="ECO:0000256" key="10">
    <source>
        <dbReference type="PROSITE-ProRule" id="PRU10141"/>
    </source>
</evidence>
<dbReference type="PANTHER" id="PTHR44899:SF3">
    <property type="entry name" value="SERINE_THREONINE-PROTEIN KINASE NEK1"/>
    <property type="match status" value="1"/>
</dbReference>
<evidence type="ECO:0000259" key="12">
    <source>
        <dbReference type="PROSITE" id="PS50011"/>
    </source>
</evidence>
<evidence type="ECO:0000256" key="1">
    <source>
        <dbReference type="ARBA" id="ARBA00010886"/>
    </source>
</evidence>
<keyword evidence="6" id="KW-0418">Kinase</keyword>
<comment type="catalytic activity">
    <reaction evidence="9">
        <text>L-seryl-[protein] + ATP = O-phospho-L-seryl-[protein] + ADP + H(+)</text>
        <dbReference type="Rhea" id="RHEA:17989"/>
        <dbReference type="Rhea" id="RHEA-COMP:9863"/>
        <dbReference type="Rhea" id="RHEA-COMP:11604"/>
        <dbReference type="ChEBI" id="CHEBI:15378"/>
        <dbReference type="ChEBI" id="CHEBI:29999"/>
        <dbReference type="ChEBI" id="CHEBI:30616"/>
        <dbReference type="ChEBI" id="CHEBI:83421"/>
        <dbReference type="ChEBI" id="CHEBI:456216"/>
        <dbReference type="EC" id="2.7.11.1"/>
    </reaction>
</comment>
<evidence type="ECO:0000256" key="11">
    <source>
        <dbReference type="SAM" id="MobiDB-lite"/>
    </source>
</evidence>
<proteinExistence type="inferred from homology"/>
<dbReference type="PROSITE" id="PS50011">
    <property type="entry name" value="PROTEIN_KINASE_DOM"/>
    <property type="match status" value="1"/>
</dbReference>
<evidence type="ECO:0000256" key="9">
    <source>
        <dbReference type="ARBA" id="ARBA00048679"/>
    </source>
</evidence>
<dbReference type="InterPro" id="IPR000719">
    <property type="entry name" value="Prot_kinase_dom"/>
</dbReference>
<dbReference type="PROSITE" id="PS00107">
    <property type="entry name" value="PROTEIN_KINASE_ATP"/>
    <property type="match status" value="1"/>
</dbReference>
<feature type="binding site" evidence="10">
    <location>
        <position position="34"/>
    </location>
    <ligand>
        <name>ATP</name>
        <dbReference type="ChEBI" id="CHEBI:30616"/>
    </ligand>
</feature>
<evidence type="ECO:0000256" key="4">
    <source>
        <dbReference type="ARBA" id="ARBA00022679"/>
    </source>
</evidence>
<keyword evidence="7 10" id="KW-0067">ATP-binding</keyword>